<dbReference type="Gene3D" id="1.25.40.390">
    <property type="match status" value="1"/>
</dbReference>
<keyword evidence="3" id="KW-0732">Signal</keyword>
<dbReference type="GO" id="GO:0009279">
    <property type="term" value="C:cell outer membrane"/>
    <property type="evidence" value="ECO:0007669"/>
    <property type="project" value="UniProtKB-SubCell"/>
</dbReference>
<dbReference type="InterPro" id="IPR033985">
    <property type="entry name" value="SusD-like_N"/>
</dbReference>
<name>A0A368UZ02_9BACT</name>
<sequence length="594" mass="66271">MKNKNIISIIVMVFTLLFVHTGCEDTFEPAIENHKSHSDLYNMPAWATGLLGHAYISNPLGSWSFNDVATDDAVSNDPNNGYRLMATGSWTASSNPMGEWQYLRASWQYLNQFIDVADEVDWADDQLVADMFKDRMKGDAFGMRALYMYHLLLNHAGWANGQLLGIPIVTEPEDLNSDFNIPRNTFQECIDQLNADVDSAIFLLPENYGAVGSDNQVPEKYRALGVTSGQYTRVFGDNAKNRMNAQIAKAVRAQAALLAASPAYSDGSDVTWEEAANLMAEALSGLGGNPIAEIDPDGNQWYASGEAIEQLPAGENPKEILWRGNKEESVTLEQQHYPPTLFGNGRLNPTQNLVDAFPMANGLPITNPNSGYDPNNPYANRDPRLSMYIIYNGSTAGPGNTEIITAADGEDNNALNKDVTSTRTGYYMKKLLNQDVNADPNSETPSYHYKPFIRYTEIFLGYAEAANEAWGPTGTGPNSYSAYDVIKAIRQRAGIGVNSTDEYLESASSNKDLMRELIHNERRLELCFEGFRFWDLRRWKKDITEPAKGMQIVGGEFNILPEVEQRAYQDYMYYGPIPNSEVVKFDNLLQNEGW</sequence>
<dbReference type="InterPro" id="IPR011990">
    <property type="entry name" value="TPR-like_helical_dom_sf"/>
</dbReference>
<accession>A0A368UZ02</accession>
<dbReference type="RefSeq" id="WP_114437184.1">
    <property type="nucleotide sequence ID" value="NZ_QPIZ01000013.1"/>
</dbReference>
<comment type="subcellular location">
    <subcellularLocation>
        <location evidence="1">Cell outer membrane</location>
    </subcellularLocation>
</comment>
<feature type="domain" description="SusD-like N-terminal" evidence="7">
    <location>
        <begin position="133"/>
        <end position="208"/>
    </location>
</feature>
<evidence type="ECO:0000256" key="4">
    <source>
        <dbReference type="ARBA" id="ARBA00023136"/>
    </source>
</evidence>
<keyword evidence="5" id="KW-0998">Cell outer membrane</keyword>
<comment type="caution">
    <text evidence="8">The sequence shown here is derived from an EMBL/GenBank/DDBJ whole genome shotgun (WGS) entry which is preliminary data.</text>
</comment>
<dbReference type="AlphaFoldDB" id="A0A368UZ02"/>
<dbReference type="Proteomes" id="UP000252733">
    <property type="component" value="Unassembled WGS sequence"/>
</dbReference>
<organism evidence="8 9">
    <name type="scientific">Marinilabilia salmonicolor</name>
    <dbReference type="NCBI Taxonomy" id="989"/>
    <lineage>
        <taxon>Bacteria</taxon>
        <taxon>Pseudomonadati</taxon>
        <taxon>Bacteroidota</taxon>
        <taxon>Bacteroidia</taxon>
        <taxon>Marinilabiliales</taxon>
        <taxon>Marinilabiliaceae</taxon>
        <taxon>Marinilabilia</taxon>
    </lineage>
</organism>
<dbReference type="Pfam" id="PF14322">
    <property type="entry name" value="SusD-like_3"/>
    <property type="match status" value="1"/>
</dbReference>
<proteinExistence type="inferred from homology"/>
<keyword evidence="4" id="KW-0472">Membrane</keyword>
<reference evidence="8 9" key="1">
    <citation type="submission" date="2018-07" db="EMBL/GenBank/DDBJ databases">
        <title>Freshwater and sediment microbial communities from various areas in North America, analyzing microbe dynamics in response to fracking.</title>
        <authorList>
            <person name="Lamendella R."/>
        </authorList>
    </citation>
    <scope>NUCLEOTIDE SEQUENCE [LARGE SCALE GENOMIC DNA]</scope>
    <source>
        <strain evidence="8 9">160A</strain>
    </source>
</reference>
<dbReference type="InterPro" id="IPR012944">
    <property type="entry name" value="SusD_RagB_dom"/>
</dbReference>
<evidence type="ECO:0000313" key="8">
    <source>
        <dbReference type="EMBL" id="RCW33305.1"/>
    </source>
</evidence>
<feature type="domain" description="RagB/SusD" evidence="6">
    <location>
        <begin position="337"/>
        <end position="594"/>
    </location>
</feature>
<dbReference type="SUPFAM" id="SSF48452">
    <property type="entry name" value="TPR-like"/>
    <property type="match status" value="1"/>
</dbReference>
<evidence type="ECO:0000256" key="5">
    <source>
        <dbReference type="ARBA" id="ARBA00023237"/>
    </source>
</evidence>
<comment type="similarity">
    <text evidence="2">Belongs to the SusD family.</text>
</comment>
<evidence type="ECO:0000256" key="3">
    <source>
        <dbReference type="ARBA" id="ARBA00022729"/>
    </source>
</evidence>
<evidence type="ECO:0000313" key="9">
    <source>
        <dbReference type="Proteomes" id="UP000252733"/>
    </source>
</evidence>
<gene>
    <name evidence="8" type="ORF">DFO77_11370</name>
</gene>
<dbReference type="EMBL" id="QPIZ01000013">
    <property type="protein sequence ID" value="RCW33305.1"/>
    <property type="molecule type" value="Genomic_DNA"/>
</dbReference>
<evidence type="ECO:0000259" key="6">
    <source>
        <dbReference type="Pfam" id="PF07980"/>
    </source>
</evidence>
<evidence type="ECO:0000256" key="1">
    <source>
        <dbReference type="ARBA" id="ARBA00004442"/>
    </source>
</evidence>
<keyword evidence="9" id="KW-1185">Reference proteome</keyword>
<protein>
    <submittedName>
        <fullName evidence="8">Putative outer membrane starch-binding protein</fullName>
    </submittedName>
</protein>
<evidence type="ECO:0000256" key="2">
    <source>
        <dbReference type="ARBA" id="ARBA00006275"/>
    </source>
</evidence>
<evidence type="ECO:0000259" key="7">
    <source>
        <dbReference type="Pfam" id="PF14322"/>
    </source>
</evidence>
<dbReference type="Pfam" id="PF07980">
    <property type="entry name" value="SusD_RagB"/>
    <property type="match status" value="1"/>
</dbReference>